<feature type="region of interest" description="Disordered" evidence="1">
    <location>
        <begin position="202"/>
        <end position="263"/>
    </location>
</feature>
<dbReference type="Gene3D" id="3.60.10.10">
    <property type="entry name" value="Endonuclease/exonuclease/phosphatase"/>
    <property type="match status" value="1"/>
</dbReference>
<dbReference type="SUPFAM" id="SSF56219">
    <property type="entry name" value="DNase I-like"/>
    <property type="match status" value="1"/>
</dbReference>
<gene>
    <name evidence="4" type="ORF">GCM10022226_25930</name>
</gene>
<feature type="chain" id="PRO_5047048280" description="LTD domain-containing protein" evidence="2">
    <location>
        <begin position="20"/>
        <end position="802"/>
    </location>
</feature>
<evidence type="ECO:0000313" key="4">
    <source>
        <dbReference type="EMBL" id="GAA3804851.1"/>
    </source>
</evidence>
<evidence type="ECO:0000313" key="5">
    <source>
        <dbReference type="Proteomes" id="UP001500888"/>
    </source>
</evidence>
<feature type="signal peptide" evidence="2">
    <location>
        <begin position="1"/>
        <end position="19"/>
    </location>
</feature>
<protein>
    <recommendedName>
        <fullName evidence="3">LTD domain-containing protein</fullName>
    </recommendedName>
</protein>
<keyword evidence="2" id="KW-0732">Signal</keyword>
<evidence type="ECO:0000256" key="1">
    <source>
        <dbReference type="SAM" id="MobiDB-lite"/>
    </source>
</evidence>
<dbReference type="CDD" id="cd04486">
    <property type="entry name" value="YhcR_OBF_like"/>
    <property type="match status" value="1"/>
</dbReference>
<dbReference type="Proteomes" id="UP001500888">
    <property type="component" value="Unassembled WGS sequence"/>
</dbReference>
<dbReference type="NCBIfam" id="NF033681">
    <property type="entry name" value="ExeM_NucH_DNase"/>
    <property type="match status" value="1"/>
</dbReference>
<dbReference type="Pfam" id="PF00932">
    <property type="entry name" value="LTD"/>
    <property type="match status" value="1"/>
</dbReference>
<dbReference type="InterPro" id="IPR001322">
    <property type="entry name" value="Lamin_tail_dom"/>
</dbReference>
<comment type="caution">
    <text evidence="4">The sequence shown here is derived from an EMBL/GenBank/DDBJ whole genome shotgun (WGS) entry which is preliminary data.</text>
</comment>
<dbReference type="RefSeq" id="WP_344938314.1">
    <property type="nucleotide sequence ID" value="NZ_BAAAZR010000004.1"/>
</dbReference>
<organism evidence="4 5">
    <name type="scientific">Sphaerisporangium flaviroseum</name>
    <dbReference type="NCBI Taxonomy" id="509199"/>
    <lineage>
        <taxon>Bacteria</taxon>
        <taxon>Bacillati</taxon>
        <taxon>Actinomycetota</taxon>
        <taxon>Actinomycetes</taxon>
        <taxon>Streptosporangiales</taxon>
        <taxon>Streptosporangiaceae</taxon>
        <taxon>Sphaerisporangium</taxon>
    </lineage>
</organism>
<keyword evidence="5" id="KW-1185">Reference proteome</keyword>
<feature type="domain" description="LTD" evidence="3">
    <location>
        <begin position="24"/>
        <end position="168"/>
    </location>
</feature>
<feature type="compositionally biased region" description="Low complexity" evidence="1">
    <location>
        <begin position="234"/>
        <end position="260"/>
    </location>
</feature>
<dbReference type="InterPro" id="IPR005135">
    <property type="entry name" value="Endo/exonuclease/phosphatase"/>
</dbReference>
<dbReference type="InterPro" id="IPR036691">
    <property type="entry name" value="Endo/exonu/phosph_ase_sf"/>
</dbReference>
<dbReference type="PANTHER" id="PTHR42834:SF1">
    <property type="entry name" value="ENDONUCLEASE_EXONUCLEASE_PHOSPHATASE FAMILY PROTEIN (AFU_ORTHOLOGUE AFUA_3G09210)"/>
    <property type="match status" value="1"/>
</dbReference>
<dbReference type="CDD" id="cd10283">
    <property type="entry name" value="MnuA_DNase1-like"/>
    <property type="match status" value="1"/>
</dbReference>
<dbReference type="Pfam" id="PF03372">
    <property type="entry name" value="Exo_endo_phos"/>
    <property type="match status" value="1"/>
</dbReference>
<dbReference type="SUPFAM" id="SSF74853">
    <property type="entry name" value="Lamin A/C globular tail domain"/>
    <property type="match status" value="1"/>
</dbReference>
<dbReference type="PANTHER" id="PTHR42834">
    <property type="entry name" value="ENDONUCLEASE/EXONUCLEASE/PHOSPHATASE FAMILY PROTEIN (AFU_ORTHOLOGUE AFUA_3G09210)"/>
    <property type="match status" value="1"/>
</dbReference>
<dbReference type="InterPro" id="IPR036415">
    <property type="entry name" value="Lamin_tail_dom_sf"/>
</dbReference>
<sequence length="802" mass="82549">MRALSRALAALVAAGVSIAGVATVSLSPASAEPGTVVISQVYGGGGNSGAPLTNDFVELFNRGGSEVSLDGWSVQYASATGTGTFAANKVDLGGSLAPGRYHLVQLAAGTTPSGALPAPDTTGGLALSGTAGKVALVRSAEGLACNGGSTACTADQLALLGDLVGYGSANFSEGAAAPALTNTTAALRGDHGCADTDVNAADFTAGAPEPRNSATTPAPCGGTGTPTPTPTPTATPTDTQTATPTPTDSPTVSPTPTRTGEPCEIGATHQIAQVQGSGVASPIAGQTVRVEGVVTGDFQGTGQLGGFYLQDPTPDADPATSDAVFVFSTKPVNAGDRVLVSGTVVEFSGLTELSSVSDADVCGTGTVQSTKVKLPTAAGATLEPLEGVLVTFPEKLTVSEVFNLARFGELTLSSEGRLFQPTDRKNVDPALNLRRQILLDDASNVQNPPALPYHTTGSDTVRVGDGTTGLTGVLTFGFGVYRVEPTRQVAFQADNPRPSKPGKVGGDVQVASLNTLNWFTTLNSRGANTAEEQRRQLAKLVATLKGLDADAAGLMEVENNGTTALNALVDALNAAVGAGTYKGITSPVPGTDAIQVAVIYKPAVLKPVGPARSSTDPVFRRPPLIQEFQRAKGGDGTTFTMIVNHFKSKGCDGATGADQDQGDGQSCFNAERVLQAKAVLGLIDTLRLPNPVVLGDLNAYGEEDPIHTLEDGRLTSVSKKFLTKQDRYSYVFGGLSGELDHVLVGRQLLKRVTGADIWHINADEGRFMDYNTEFNPPELYSPAAFRSSDHDPLLFGLDLSRH</sequence>
<proteinExistence type="predicted"/>
<dbReference type="EMBL" id="BAAAZR010000004">
    <property type="protein sequence ID" value="GAA3804851.1"/>
    <property type="molecule type" value="Genomic_DNA"/>
</dbReference>
<evidence type="ECO:0000259" key="3">
    <source>
        <dbReference type="PROSITE" id="PS51841"/>
    </source>
</evidence>
<dbReference type="PROSITE" id="PS51841">
    <property type="entry name" value="LTD"/>
    <property type="match status" value="1"/>
</dbReference>
<evidence type="ECO:0000256" key="2">
    <source>
        <dbReference type="SAM" id="SignalP"/>
    </source>
</evidence>
<accession>A0ABP7HUP8</accession>
<reference evidence="5" key="1">
    <citation type="journal article" date="2019" name="Int. J. Syst. Evol. Microbiol.">
        <title>The Global Catalogue of Microorganisms (GCM) 10K type strain sequencing project: providing services to taxonomists for standard genome sequencing and annotation.</title>
        <authorList>
            <consortium name="The Broad Institute Genomics Platform"/>
            <consortium name="The Broad Institute Genome Sequencing Center for Infectious Disease"/>
            <person name="Wu L."/>
            <person name="Ma J."/>
        </authorList>
    </citation>
    <scope>NUCLEOTIDE SEQUENCE [LARGE SCALE GENOMIC DNA]</scope>
    <source>
        <strain evidence="5">JCM 16908</strain>
    </source>
</reference>
<dbReference type="InterPro" id="IPR047971">
    <property type="entry name" value="ExeM-like"/>
</dbReference>
<name>A0ABP7HUP8_9ACTN</name>